<name>A0A0A2LUR3_9FLAO</name>
<feature type="chain" id="PRO_5001990569" evidence="5">
    <location>
        <begin position="19"/>
        <end position="926"/>
    </location>
</feature>
<dbReference type="EMBL" id="JRLV01000014">
    <property type="protein sequence ID" value="KGO79900.1"/>
    <property type="molecule type" value="Genomic_DNA"/>
</dbReference>
<dbReference type="InterPro" id="IPR037066">
    <property type="entry name" value="Plug_dom_sf"/>
</dbReference>
<evidence type="ECO:0000256" key="4">
    <source>
        <dbReference type="RuleBase" id="RU003357"/>
    </source>
</evidence>
<dbReference type="Pfam" id="PF13715">
    <property type="entry name" value="CarbopepD_reg_2"/>
    <property type="match status" value="1"/>
</dbReference>
<dbReference type="AlphaFoldDB" id="A0A0A2LUR3"/>
<reference evidence="8 9" key="1">
    <citation type="submission" date="2013-09" db="EMBL/GenBank/DDBJ databases">
        <authorList>
            <person name="Zeng Z."/>
            <person name="Chen C."/>
        </authorList>
    </citation>
    <scope>NUCLEOTIDE SEQUENCE [LARGE SCALE GENOMIC DNA]</scope>
    <source>
        <strain evidence="8 9">F44-8</strain>
    </source>
</reference>
<evidence type="ECO:0000313" key="8">
    <source>
        <dbReference type="EMBL" id="KGO79900.1"/>
    </source>
</evidence>
<dbReference type="Proteomes" id="UP000030129">
    <property type="component" value="Unassembled WGS sequence"/>
</dbReference>
<comment type="similarity">
    <text evidence="4">Belongs to the TonB-dependent receptor family.</text>
</comment>
<dbReference type="InterPro" id="IPR036942">
    <property type="entry name" value="Beta-barrel_TonB_sf"/>
</dbReference>
<dbReference type="InterPro" id="IPR008969">
    <property type="entry name" value="CarboxyPept-like_regulatory"/>
</dbReference>
<dbReference type="Pfam" id="PF00593">
    <property type="entry name" value="TonB_dep_Rec_b-barrel"/>
    <property type="match status" value="1"/>
</dbReference>
<feature type="signal peptide" evidence="5">
    <location>
        <begin position="1"/>
        <end position="18"/>
    </location>
</feature>
<evidence type="ECO:0000313" key="9">
    <source>
        <dbReference type="Proteomes" id="UP000030129"/>
    </source>
</evidence>
<dbReference type="Gene3D" id="2.170.130.10">
    <property type="entry name" value="TonB-dependent receptor, plug domain"/>
    <property type="match status" value="1"/>
</dbReference>
<evidence type="ECO:0000256" key="2">
    <source>
        <dbReference type="ARBA" id="ARBA00023136"/>
    </source>
</evidence>
<comment type="caution">
    <text evidence="8">The sequence shown here is derived from an EMBL/GenBank/DDBJ whole genome shotgun (WGS) entry which is preliminary data.</text>
</comment>
<dbReference type="RefSeq" id="WP_035134452.1">
    <property type="nucleotide sequence ID" value="NZ_JRLV01000014.1"/>
</dbReference>
<keyword evidence="8" id="KW-0675">Receptor</keyword>
<comment type="subcellular location">
    <subcellularLocation>
        <location evidence="1 4">Cell outer membrane</location>
    </subcellularLocation>
</comment>
<keyword evidence="2 4" id="KW-0472">Membrane</keyword>
<evidence type="ECO:0000259" key="6">
    <source>
        <dbReference type="Pfam" id="PF00593"/>
    </source>
</evidence>
<dbReference type="Pfam" id="PF07715">
    <property type="entry name" value="Plug"/>
    <property type="match status" value="1"/>
</dbReference>
<evidence type="ECO:0000259" key="7">
    <source>
        <dbReference type="Pfam" id="PF07715"/>
    </source>
</evidence>
<protein>
    <submittedName>
        <fullName evidence="8">TonB-dependent receptor</fullName>
    </submittedName>
</protein>
<keyword evidence="9" id="KW-1185">Reference proteome</keyword>
<evidence type="ECO:0000256" key="3">
    <source>
        <dbReference type="ARBA" id="ARBA00023237"/>
    </source>
</evidence>
<dbReference type="InterPro" id="IPR000531">
    <property type="entry name" value="Beta-barrel_TonB"/>
</dbReference>
<keyword evidence="3" id="KW-0998">Cell outer membrane</keyword>
<dbReference type="GO" id="GO:0009279">
    <property type="term" value="C:cell outer membrane"/>
    <property type="evidence" value="ECO:0007669"/>
    <property type="project" value="UniProtKB-SubCell"/>
</dbReference>
<dbReference type="SUPFAM" id="SSF49464">
    <property type="entry name" value="Carboxypeptidase regulatory domain-like"/>
    <property type="match status" value="1"/>
</dbReference>
<evidence type="ECO:0000256" key="1">
    <source>
        <dbReference type="ARBA" id="ARBA00004442"/>
    </source>
</evidence>
<accession>A0A0A2LUR3</accession>
<keyword evidence="4" id="KW-0798">TonB box</keyword>
<feature type="domain" description="TonB-dependent receptor-like beta-barrel" evidence="6">
    <location>
        <begin position="445"/>
        <end position="893"/>
    </location>
</feature>
<sequence length="926" mass="103242">MKLKFLIITLFTFAMSFAQNKGTVTGTIADKDLNNEPLPFATILIKGTQIGTNTDENGKYTLSVPAGSHTLIIDFLGYEPKEIPFTVKAGETKTINEALGSTSVELEGLVMEKTVSREKESALLAEQKKAVEIKQNIGAQELERKGVSDVATAVTKTTGISKQEGSGSVYVRGLGDRYNMTTMNGLPLPSNNPSRKNISLEIFSTDIVEFIGIDKTYYFKNYGDFAGANIDISSKNYKGNGFFEVGVGTGVSQNAINADNFYQQDGPAFTGFSNQKYPSNPLEAYNFTTSWDKQTATPVNMSVSLKGGDSYDIGEEGRLSFFATGSFDSEYSYREGIARGNVSNQGIARKDFNYDSYTHLTNTTLMGNANYKINLDNTIKFNSLFVNSTSQSLDEYNGTIDIFDNAPNGGGYVRRSTFDRTSLYVNQLLGNHKLNERVELDWGTSYNIINNVIPDRMQNTFVPVDNDDFSQGLKVSDLAASDNHRYYQDLTENEFAANFNASYKFNKDDEDNYKGKFTVGYSGRFKSVDFEATQFNFKIDRNINFNDPILIDLNNIDGYFNQNNIDNGRFDIVTFRGGVGIPTALDPQTYNGKQSINAGFGAVEYKFSPRLTVIGALRLELIKQDLEYKTALRPQGGDSNFESTEFMPSTAIKYELTDKQNLKFAASKTYTLPQFKERAPFQYEEVTQITFGNPDLYASTDYNVDLKWEFFPKATEIISFTAFGKYIQNPMNEVTVASATNDISYLNTGEKAVAIGGEFEIRKDLFDFSGEDATLNHIVSAGFNASYMYNNQDFSSQKVSEETNLNVNFTNDEGKLTGASDLLLNADVSYLNEFSEDRNLMATLTYNYFSDRLYAIGTNTKGNIVDKAVGTLDFIVKSNINKKLNIGFSVRNILNPTVERIQEDQNVLVAQYKKGMVFKLGLTYKL</sequence>
<keyword evidence="5" id="KW-0732">Signal</keyword>
<dbReference type="SUPFAM" id="SSF56935">
    <property type="entry name" value="Porins"/>
    <property type="match status" value="1"/>
</dbReference>
<evidence type="ECO:0000256" key="5">
    <source>
        <dbReference type="SAM" id="SignalP"/>
    </source>
</evidence>
<dbReference type="PANTHER" id="PTHR40980:SF5">
    <property type="entry name" value="TONB-DEPENDENT RECEPTOR"/>
    <property type="match status" value="1"/>
</dbReference>
<dbReference type="eggNOG" id="COG4772">
    <property type="taxonomic scope" value="Bacteria"/>
</dbReference>
<dbReference type="PANTHER" id="PTHR40980">
    <property type="entry name" value="PLUG DOMAIN-CONTAINING PROTEIN"/>
    <property type="match status" value="1"/>
</dbReference>
<gene>
    <name evidence="8" type="ORF">Q763_11895</name>
</gene>
<dbReference type="Gene3D" id="2.40.170.20">
    <property type="entry name" value="TonB-dependent receptor, beta-barrel domain"/>
    <property type="match status" value="1"/>
</dbReference>
<dbReference type="STRING" id="1406840.Q763_11895"/>
<dbReference type="Gene3D" id="2.60.40.1120">
    <property type="entry name" value="Carboxypeptidase-like, regulatory domain"/>
    <property type="match status" value="1"/>
</dbReference>
<organism evidence="8 9">
    <name type="scientific">Flavobacterium beibuense F44-8</name>
    <dbReference type="NCBI Taxonomy" id="1406840"/>
    <lineage>
        <taxon>Bacteria</taxon>
        <taxon>Pseudomonadati</taxon>
        <taxon>Bacteroidota</taxon>
        <taxon>Flavobacteriia</taxon>
        <taxon>Flavobacteriales</taxon>
        <taxon>Flavobacteriaceae</taxon>
        <taxon>Flavobacterium</taxon>
    </lineage>
</organism>
<feature type="domain" description="TonB-dependent receptor plug" evidence="7">
    <location>
        <begin position="133"/>
        <end position="215"/>
    </location>
</feature>
<dbReference type="InterPro" id="IPR012910">
    <property type="entry name" value="Plug_dom"/>
</dbReference>
<proteinExistence type="inferred from homology"/>